<evidence type="ECO:0000313" key="1">
    <source>
        <dbReference type="EMBL" id="KAI4810944.1"/>
    </source>
</evidence>
<proteinExistence type="predicted"/>
<organism evidence="1 2">
    <name type="scientific">Chaenocephalus aceratus</name>
    <name type="common">Blackfin icefish</name>
    <name type="synonym">Chaenichthys aceratus</name>
    <dbReference type="NCBI Taxonomy" id="36190"/>
    <lineage>
        <taxon>Eukaryota</taxon>
        <taxon>Metazoa</taxon>
        <taxon>Chordata</taxon>
        <taxon>Craniata</taxon>
        <taxon>Vertebrata</taxon>
        <taxon>Euteleostomi</taxon>
        <taxon>Actinopterygii</taxon>
        <taxon>Neopterygii</taxon>
        <taxon>Teleostei</taxon>
        <taxon>Neoteleostei</taxon>
        <taxon>Acanthomorphata</taxon>
        <taxon>Eupercaria</taxon>
        <taxon>Perciformes</taxon>
        <taxon>Notothenioidei</taxon>
        <taxon>Channichthyidae</taxon>
        <taxon>Chaenocephalus</taxon>
    </lineage>
</organism>
<keyword evidence="2" id="KW-1185">Reference proteome</keyword>
<sequence length="108" mass="12589">GSSHYYYPSGDYMPPLNPHPEETRRHDVTRLPVDPHSHLYEDVRDRGLYQDILASTLPSLPSLFDQRLPNQRNESRSKAYPQAAERARDVRQPPRDSHLPFEQRGELV</sequence>
<feature type="non-terminal residue" evidence="1">
    <location>
        <position position="1"/>
    </location>
</feature>
<dbReference type="Proteomes" id="UP001057452">
    <property type="component" value="Chromosome 16"/>
</dbReference>
<evidence type="ECO:0000313" key="2">
    <source>
        <dbReference type="Proteomes" id="UP001057452"/>
    </source>
</evidence>
<name>A0ACB9WDG6_CHAAC</name>
<accession>A0ACB9WDG6</accession>
<reference evidence="1" key="1">
    <citation type="submission" date="2022-05" db="EMBL/GenBank/DDBJ databases">
        <title>Chromosome-level genome of Chaenocephalus aceratus.</title>
        <authorList>
            <person name="Park H."/>
        </authorList>
    </citation>
    <scope>NUCLEOTIDE SEQUENCE</scope>
    <source>
        <strain evidence="1">KU_202001</strain>
    </source>
</reference>
<dbReference type="EMBL" id="CM043800">
    <property type="protein sequence ID" value="KAI4810944.1"/>
    <property type="molecule type" value="Genomic_DNA"/>
</dbReference>
<comment type="caution">
    <text evidence="1">The sequence shown here is derived from an EMBL/GenBank/DDBJ whole genome shotgun (WGS) entry which is preliminary data.</text>
</comment>
<protein>
    <submittedName>
        <fullName evidence="1">Uncharacterized protein</fullName>
    </submittedName>
</protein>
<gene>
    <name evidence="1" type="ORF">KUCAC02_013871</name>
</gene>